<dbReference type="AlphaFoldDB" id="A0A5J4ZCJ3"/>
<dbReference type="OrthoDB" id="2020426at2759"/>
<sequence>MSSLHSASSYNSEDKDTPECMMAARHKASSAEMPVIAKLSPPPPGSPLQDHFDYSSKFRALNQFGKGNQSGHSDREDVMPKKVISQQNSMKDASLETEVEVSFEYSNTGTSQDSEDMCTEEDQSRVNKGAEPFFAGIRKKNFRDLSISSQNVDQGNTNVAVNGHPISDLLVKKAEKLAGPVHPGQYWYDFRAGFWGVMGGPCRGIIPPFIEEFNYPMPEDCAGGKYCLGKLAPTVERAKRGFGMKIPRAAA</sequence>
<gene>
    <name evidence="2" type="ORF">F0562_019329</name>
</gene>
<name>A0A5J4ZCJ3_9ASTE</name>
<dbReference type="PANTHER" id="PTHR31105:SF58">
    <property type="entry name" value="G-LIKE PROTEIN, PUTATIVE (DUF3133)-RELATED"/>
    <property type="match status" value="1"/>
</dbReference>
<evidence type="ECO:0000313" key="2">
    <source>
        <dbReference type="EMBL" id="KAA8516150.1"/>
    </source>
</evidence>
<proteinExistence type="predicted"/>
<feature type="compositionally biased region" description="Polar residues" evidence="1">
    <location>
        <begin position="1"/>
        <end position="11"/>
    </location>
</feature>
<protein>
    <submittedName>
        <fullName evidence="2">Uncharacterized protein</fullName>
    </submittedName>
</protein>
<dbReference type="EMBL" id="CM018052">
    <property type="protein sequence ID" value="KAA8516150.1"/>
    <property type="molecule type" value="Genomic_DNA"/>
</dbReference>
<dbReference type="PANTHER" id="PTHR31105">
    <property type="entry name" value="EXTRA-LARGE G-PROTEIN-LIKE"/>
    <property type="match status" value="1"/>
</dbReference>
<evidence type="ECO:0000313" key="3">
    <source>
        <dbReference type="Proteomes" id="UP000325577"/>
    </source>
</evidence>
<evidence type="ECO:0000256" key="1">
    <source>
        <dbReference type="SAM" id="MobiDB-lite"/>
    </source>
</evidence>
<dbReference type="InterPro" id="IPR040244">
    <property type="entry name" value="EDR4-like"/>
</dbReference>
<reference evidence="2 3" key="1">
    <citation type="submission" date="2019-09" db="EMBL/GenBank/DDBJ databases">
        <title>A chromosome-level genome assembly of the Chinese tupelo Nyssa sinensis.</title>
        <authorList>
            <person name="Yang X."/>
            <person name="Kang M."/>
            <person name="Yang Y."/>
            <person name="Xiong H."/>
            <person name="Wang M."/>
            <person name="Zhang Z."/>
            <person name="Wang Z."/>
            <person name="Wu H."/>
            <person name="Ma T."/>
            <person name="Liu J."/>
            <person name="Xi Z."/>
        </authorList>
    </citation>
    <scope>NUCLEOTIDE SEQUENCE [LARGE SCALE GENOMIC DNA]</scope>
    <source>
        <strain evidence="2">J267</strain>
        <tissue evidence="2">Leaf</tissue>
    </source>
</reference>
<keyword evidence="3" id="KW-1185">Reference proteome</keyword>
<dbReference type="Proteomes" id="UP000325577">
    <property type="component" value="Linkage Group LG9"/>
</dbReference>
<organism evidence="2 3">
    <name type="scientific">Nyssa sinensis</name>
    <dbReference type="NCBI Taxonomy" id="561372"/>
    <lineage>
        <taxon>Eukaryota</taxon>
        <taxon>Viridiplantae</taxon>
        <taxon>Streptophyta</taxon>
        <taxon>Embryophyta</taxon>
        <taxon>Tracheophyta</taxon>
        <taxon>Spermatophyta</taxon>
        <taxon>Magnoliopsida</taxon>
        <taxon>eudicotyledons</taxon>
        <taxon>Gunneridae</taxon>
        <taxon>Pentapetalae</taxon>
        <taxon>asterids</taxon>
        <taxon>Cornales</taxon>
        <taxon>Nyssaceae</taxon>
        <taxon>Nyssa</taxon>
    </lineage>
</organism>
<dbReference type="GO" id="GO:1900150">
    <property type="term" value="P:regulation of defense response to fungus"/>
    <property type="evidence" value="ECO:0007669"/>
    <property type="project" value="InterPro"/>
</dbReference>
<feature type="region of interest" description="Disordered" evidence="1">
    <location>
        <begin position="1"/>
        <end position="20"/>
    </location>
</feature>
<accession>A0A5J4ZCJ3</accession>